<evidence type="ECO:0000313" key="2">
    <source>
        <dbReference type="EMBL" id="MFD1263797.1"/>
    </source>
</evidence>
<dbReference type="SUPFAM" id="SSF56059">
    <property type="entry name" value="Glutathione synthetase ATP-binding domain-like"/>
    <property type="match status" value="1"/>
</dbReference>
<dbReference type="RefSeq" id="WP_277832768.1">
    <property type="nucleotide sequence ID" value="NZ_JARQZE010000005.1"/>
</dbReference>
<evidence type="ECO:0000313" key="3">
    <source>
        <dbReference type="Proteomes" id="UP001597158"/>
    </source>
</evidence>
<comment type="caution">
    <text evidence="2">The sequence shown here is derived from an EMBL/GenBank/DDBJ whole genome shotgun (WGS) entry which is preliminary data.</text>
</comment>
<accession>A0ABW3WFP6</accession>
<gene>
    <name evidence="2" type="ORF">ACFQ4M_09385</name>
</gene>
<keyword evidence="3" id="KW-1185">Reference proteome</keyword>
<dbReference type="GO" id="GO:0016874">
    <property type="term" value="F:ligase activity"/>
    <property type="evidence" value="ECO:0007669"/>
    <property type="project" value="UniProtKB-KW"/>
</dbReference>
<keyword evidence="2" id="KW-0436">Ligase</keyword>
<name>A0ABW3WFP6_9RHOO</name>
<protein>
    <submittedName>
        <fullName evidence="2">RimK family alpha-L-glutamate ligase</fullName>
    </submittedName>
</protein>
<dbReference type="Pfam" id="PF02955">
    <property type="entry name" value="GSH-S_ATP"/>
    <property type="match status" value="1"/>
</dbReference>
<dbReference type="InterPro" id="IPR053191">
    <property type="entry name" value="DcsG_Biosynth_Enzyme"/>
</dbReference>
<organism evidence="2 3">
    <name type="scientific">Thauera mechernichensis</name>
    <dbReference type="NCBI Taxonomy" id="82788"/>
    <lineage>
        <taxon>Bacteria</taxon>
        <taxon>Pseudomonadati</taxon>
        <taxon>Pseudomonadota</taxon>
        <taxon>Betaproteobacteria</taxon>
        <taxon>Rhodocyclales</taxon>
        <taxon>Zoogloeaceae</taxon>
        <taxon>Thauera</taxon>
    </lineage>
</organism>
<feature type="domain" description="Prokaryotic glutathione synthetase ATP-binding" evidence="1">
    <location>
        <begin position="119"/>
        <end position="246"/>
    </location>
</feature>
<reference evidence="3" key="1">
    <citation type="journal article" date="2019" name="Int. J. Syst. Evol. Microbiol.">
        <title>The Global Catalogue of Microorganisms (GCM) 10K type strain sequencing project: providing services to taxonomists for standard genome sequencing and annotation.</title>
        <authorList>
            <consortium name="The Broad Institute Genomics Platform"/>
            <consortium name="The Broad Institute Genome Sequencing Center for Infectious Disease"/>
            <person name="Wu L."/>
            <person name="Ma J."/>
        </authorList>
    </citation>
    <scope>NUCLEOTIDE SEQUENCE [LARGE SCALE GENOMIC DNA]</scope>
    <source>
        <strain evidence="3">CCUG 48884</strain>
    </source>
</reference>
<dbReference type="PANTHER" id="PTHR39217">
    <property type="match status" value="1"/>
</dbReference>
<proteinExistence type="predicted"/>
<evidence type="ECO:0000259" key="1">
    <source>
        <dbReference type="Pfam" id="PF02955"/>
    </source>
</evidence>
<dbReference type="EMBL" id="JBHTMC010000020">
    <property type="protein sequence ID" value="MFD1263797.1"/>
    <property type="molecule type" value="Genomic_DNA"/>
</dbReference>
<dbReference type="Proteomes" id="UP001597158">
    <property type="component" value="Unassembled WGS sequence"/>
</dbReference>
<sequence length="301" mass="33532">MITSKPDIVILTEDRYAVIDDADWYQGQIAREEALLEAALRRQGLGVVRRSWSDPGMDWSACRAAVFRSTWDYFDRFDAFMPWLEQVSARTRLINDAELIRWNVDKRYLGDLAGRGIDIVPTRFVTRGEDLSLAEVMAEQGWEQAVFKPVVSGAARLTHRVDRSEACAHEGLFARCVANEAMMVQRFEDGILADGEVSVVVIGGGVTHAVRKTARAGDFRVQDDHGGSVHAHEPSASERAFAEAVVAACPQLPAYARVDFVRSIDGGFRLMEVELVEPELFFRFHPPAAERLAALIGEILI</sequence>
<dbReference type="InterPro" id="IPR004218">
    <property type="entry name" value="GSHS_ATP-bd"/>
</dbReference>
<dbReference type="PANTHER" id="PTHR39217:SF1">
    <property type="entry name" value="GLUTATHIONE SYNTHETASE"/>
    <property type="match status" value="1"/>
</dbReference>
<dbReference type="Gene3D" id="3.30.470.20">
    <property type="entry name" value="ATP-grasp fold, B domain"/>
    <property type="match status" value="1"/>
</dbReference>